<proteinExistence type="predicted"/>
<dbReference type="Pfam" id="PF12728">
    <property type="entry name" value="HTH_17"/>
    <property type="match status" value="1"/>
</dbReference>
<organism evidence="2 3">
    <name type="scientific">Pectinatus brassicae</name>
    <dbReference type="NCBI Taxonomy" id="862415"/>
    <lineage>
        <taxon>Bacteria</taxon>
        <taxon>Bacillati</taxon>
        <taxon>Bacillota</taxon>
        <taxon>Negativicutes</taxon>
        <taxon>Selenomonadales</taxon>
        <taxon>Selenomonadaceae</taxon>
        <taxon>Pectinatus</taxon>
    </lineage>
</organism>
<dbReference type="GO" id="GO:0003677">
    <property type="term" value="F:DNA binding"/>
    <property type="evidence" value="ECO:0007669"/>
    <property type="project" value="InterPro"/>
</dbReference>
<dbReference type="InterPro" id="IPR010093">
    <property type="entry name" value="SinI_DNA-bd"/>
</dbReference>
<name>A0A840ULZ3_9FIRM</name>
<comment type="caution">
    <text evidence="2">The sequence shown here is derived from an EMBL/GenBank/DDBJ whole genome shotgun (WGS) entry which is preliminary data.</text>
</comment>
<evidence type="ECO:0000313" key="3">
    <source>
        <dbReference type="Proteomes" id="UP000559117"/>
    </source>
</evidence>
<protein>
    <submittedName>
        <fullName evidence="2">Excisionase family DNA binding protein</fullName>
    </submittedName>
</protein>
<accession>A0A840ULZ3</accession>
<feature type="domain" description="Helix-turn-helix" evidence="1">
    <location>
        <begin position="7"/>
        <end position="55"/>
    </location>
</feature>
<sequence length="59" mass="6802">MTHISPLLTVTEAAVYLRYSSSKIYKTLQKGELQFIKRGKSYLIHVNSLDDYITAHLMN</sequence>
<dbReference type="AlphaFoldDB" id="A0A840ULZ3"/>
<evidence type="ECO:0000259" key="1">
    <source>
        <dbReference type="Pfam" id="PF12728"/>
    </source>
</evidence>
<gene>
    <name evidence="2" type="ORF">HNR32_000840</name>
</gene>
<dbReference type="EMBL" id="JACHFH010000007">
    <property type="protein sequence ID" value="MBB5335708.1"/>
    <property type="molecule type" value="Genomic_DNA"/>
</dbReference>
<dbReference type="InterPro" id="IPR041657">
    <property type="entry name" value="HTH_17"/>
</dbReference>
<reference evidence="2 3" key="1">
    <citation type="submission" date="2020-08" db="EMBL/GenBank/DDBJ databases">
        <title>Genomic Encyclopedia of Type Strains, Phase IV (KMG-IV): sequencing the most valuable type-strain genomes for metagenomic binning, comparative biology and taxonomic classification.</title>
        <authorList>
            <person name="Goeker M."/>
        </authorList>
    </citation>
    <scope>NUCLEOTIDE SEQUENCE [LARGE SCALE GENOMIC DNA]</scope>
    <source>
        <strain evidence="2 3">DSM 24661</strain>
    </source>
</reference>
<dbReference type="RefSeq" id="WP_183859935.1">
    <property type="nucleotide sequence ID" value="NZ_JACHFH010000007.1"/>
</dbReference>
<keyword evidence="3" id="KW-1185">Reference proteome</keyword>
<evidence type="ECO:0000313" key="2">
    <source>
        <dbReference type="EMBL" id="MBB5335708.1"/>
    </source>
</evidence>
<dbReference type="NCBIfam" id="TIGR01764">
    <property type="entry name" value="excise"/>
    <property type="match status" value="1"/>
</dbReference>
<dbReference type="Proteomes" id="UP000559117">
    <property type="component" value="Unassembled WGS sequence"/>
</dbReference>